<dbReference type="Gene3D" id="1.20.120.450">
    <property type="entry name" value="dinb family like domain"/>
    <property type="match status" value="1"/>
</dbReference>
<accession>A0ABY6Z1A2</accession>
<dbReference type="Proteomes" id="UP001164803">
    <property type="component" value="Chromosome"/>
</dbReference>
<dbReference type="EMBL" id="CP104064">
    <property type="protein sequence ID" value="WAH36104.1"/>
    <property type="molecule type" value="Genomic_DNA"/>
</dbReference>
<organism evidence="2 3">
    <name type="scientific">Alicyclobacillus dauci</name>
    <dbReference type="NCBI Taxonomy" id="1475485"/>
    <lineage>
        <taxon>Bacteria</taxon>
        <taxon>Bacillati</taxon>
        <taxon>Bacillota</taxon>
        <taxon>Bacilli</taxon>
        <taxon>Bacillales</taxon>
        <taxon>Alicyclobacillaceae</taxon>
        <taxon>Alicyclobacillus</taxon>
    </lineage>
</organism>
<dbReference type="InterPro" id="IPR024775">
    <property type="entry name" value="DinB-like"/>
</dbReference>
<name>A0ABY6Z1A2_9BACL</name>
<proteinExistence type="predicted"/>
<sequence>MPTDWREMIWGQFGASIDMLENAVLACPEGVWSASSEKPRWKERDVAGFWYVVYHTLFWLDRYLTNPPTDFIPRAPFTLDELDPAGILPERVYSKDEMLQYLQECREKCHDTIMSLNDEDVREPCGLDWLPVTRAELLLYNLRHVQHHVGQLNLLLRQGTGSAPRYVMRAEE</sequence>
<dbReference type="SUPFAM" id="SSF109854">
    <property type="entry name" value="DinB/YfiT-like putative metalloenzymes"/>
    <property type="match status" value="1"/>
</dbReference>
<dbReference type="RefSeq" id="WP_268043411.1">
    <property type="nucleotide sequence ID" value="NZ_CP104064.1"/>
</dbReference>
<dbReference type="InterPro" id="IPR034660">
    <property type="entry name" value="DinB/YfiT-like"/>
</dbReference>
<gene>
    <name evidence="2" type="ORF">NZD86_17910</name>
</gene>
<keyword evidence="3" id="KW-1185">Reference proteome</keyword>
<evidence type="ECO:0000313" key="3">
    <source>
        <dbReference type="Proteomes" id="UP001164803"/>
    </source>
</evidence>
<feature type="domain" description="DinB-like" evidence="1">
    <location>
        <begin position="19"/>
        <end position="152"/>
    </location>
</feature>
<dbReference type="Pfam" id="PF12867">
    <property type="entry name" value="DinB_2"/>
    <property type="match status" value="1"/>
</dbReference>
<reference evidence="2" key="1">
    <citation type="submission" date="2022-08" db="EMBL/GenBank/DDBJ databases">
        <title>Alicyclobacillus dauci DSM2870, complete genome.</title>
        <authorList>
            <person name="Wang Q."/>
            <person name="Cai R."/>
            <person name="Wang Z."/>
        </authorList>
    </citation>
    <scope>NUCLEOTIDE SEQUENCE</scope>
    <source>
        <strain evidence="2">DSM 28700</strain>
    </source>
</reference>
<evidence type="ECO:0000313" key="2">
    <source>
        <dbReference type="EMBL" id="WAH36104.1"/>
    </source>
</evidence>
<protein>
    <submittedName>
        <fullName evidence="2">DinB family protein</fullName>
    </submittedName>
</protein>
<evidence type="ECO:0000259" key="1">
    <source>
        <dbReference type="Pfam" id="PF12867"/>
    </source>
</evidence>